<dbReference type="AlphaFoldDB" id="A0A9K3LJR0"/>
<organism evidence="1 2">
    <name type="scientific">Nitzschia inconspicua</name>
    <dbReference type="NCBI Taxonomy" id="303405"/>
    <lineage>
        <taxon>Eukaryota</taxon>
        <taxon>Sar</taxon>
        <taxon>Stramenopiles</taxon>
        <taxon>Ochrophyta</taxon>
        <taxon>Bacillariophyta</taxon>
        <taxon>Bacillariophyceae</taxon>
        <taxon>Bacillariophycidae</taxon>
        <taxon>Bacillariales</taxon>
        <taxon>Bacillariaceae</taxon>
        <taxon>Nitzschia</taxon>
    </lineage>
</organism>
<dbReference type="InterPro" id="IPR013078">
    <property type="entry name" value="His_Pase_superF_clade-1"/>
</dbReference>
<comment type="caution">
    <text evidence="1">The sequence shown here is derived from an EMBL/GenBank/DDBJ whole genome shotgun (WGS) entry which is preliminary data.</text>
</comment>
<sequence length="310" mass="35202">MSKPKVVVVVARHGERWDYLQRDAGKGKEWIESAERPWDPPLSPNGLKQAHRLGEHLGIKLQELGLPPISAVYTSPFLRCRQTACHATNALNAKVHPRDHLKVRIELGLTESLNQSWYRSWALLGLSDTTWGFVPPGPRKELCDYETHELHPSSQVAAKTILNWKDVMTPSFSDLDGASNTLLLKLQDTEYESSTAIEKEFGLKPKCLLETQREQEDRMYQVLTAKVASCIEEGDNRTLLMISHGGPVTHLYTKLTGKNWHSHGESKYCCYSIYQFDLNESNHDMPTCEPLLINESKYLEDLWSDSTANI</sequence>
<dbReference type="CDD" id="cd07067">
    <property type="entry name" value="HP_PGM_like"/>
    <property type="match status" value="1"/>
</dbReference>
<dbReference type="OrthoDB" id="414418at2759"/>
<dbReference type="PANTHER" id="PTHR16469">
    <property type="entry name" value="UBIQUITIN-ASSOCIATED AND SH3 DOMAIN-CONTAINING BA-RELATED"/>
    <property type="match status" value="1"/>
</dbReference>
<reference evidence="1" key="2">
    <citation type="submission" date="2021-04" db="EMBL/GenBank/DDBJ databases">
        <authorList>
            <person name="Podell S."/>
        </authorList>
    </citation>
    <scope>NUCLEOTIDE SEQUENCE</scope>
    <source>
        <strain evidence="1">Hildebrandi</strain>
    </source>
</reference>
<dbReference type="EMBL" id="JAGRRH010000010">
    <property type="protein sequence ID" value="KAG7363353.1"/>
    <property type="molecule type" value="Genomic_DNA"/>
</dbReference>
<dbReference type="SMART" id="SM00855">
    <property type="entry name" value="PGAM"/>
    <property type="match status" value="1"/>
</dbReference>
<name>A0A9K3LJR0_9STRA</name>
<dbReference type="InterPro" id="IPR051710">
    <property type="entry name" value="Phosphatase_SH3-domain"/>
</dbReference>
<dbReference type="PANTHER" id="PTHR16469:SF27">
    <property type="entry name" value="UBIQUITIN-ASSOCIATED AND SH3 DOMAIN-CONTAINING BA-RELATED"/>
    <property type="match status" value="1"/>
</dbReference>
<proteinExistence type="predicted"/>
<gene>
    <name evidence="1" type="ORF">IV203_026713</name>
</gene>
<accession>A0A9K3LJR0</accession>
<evidence type="ECO:0000313" key="1">
    <source>
        <dbReference type="EMBL" id="KAG7363353.1"/>
    </source>
</evidence>
<protein>
    <submittedName>
        <fullName evidence="1">Phosphoglyceromutase</fullName>
    </submittedName>
</protein>
<dbReference type="Proteomes" id="UP000693970">
    <property type="component" value="Unassembled WGS sequence"/>
</dbReference>
<reference evidence="1" key="1">
    <citation type="journal article" date="2021" name="Sci. Rep.">
        <title>Diploid genomic architecture of Nitzschia inconspicua, an elite biomass production diatom.</title>
        <authorList>
            <person name="Oliver A."/>
            <person name="Podell S."/>
            <person name="Pinowska A."/>
            <person name="Traller J.C."/>
            <person name="Smith S.R."/>
            <person name="McClure R."/>
            <person name="Beliaev A."/>
            <person name="Bohutskyi P."/>
            <person name="Hill E.A."/>
            <person name="Rabines A."/>
            <person name="Zheng H."/>
            <person name="Allen L.Z."/>
            <person name="Kuo A."/>
            <person name="Grigoriev I.V."/>
            <person name="Allen A.E."/>
            <person name="Hazlebeck D."/>
            <person name="Allen E.E."/>
        </authorList>
    </citation>
    <scope>NUCLEOTIDE SEQUENCE</scope>
    <source>
        <strain evidence="1">Hildebrandi</strain>
    </source>
</reference>
<dbReference type="Pfam" id="PF00300">
    <property type="entry name" value="His_Phos_1"/>
    <property type="match status" value="1"/>
</dbReference>
<evidence type="ECO:0000313" key="2">
    <source>
        <dbReference type="Proteomes" id="UP000693970"/>
    </source>
</evidence>
<keyword evidence="2" id="KW-1185">Reference proteome</keyword>